<feature type="region of interest" description="Disordered" evidence="1">
    <location>
        <begin position="187"/>
        <end position="209"/>
    </location>
</feature>
<gene>
    <name evidence="3" type="ORF">EDD34_1621</name>
</gene>
<keyword evidence="4" id="KW-1185">Reference proteome</keyword>
<feature type="compositionally biased region" description="Low complexity" evidence="1">
    <location>
        <begin position="260"/>
        <end position="287"/>
    </location>
</feature>
<dbReference type="AlphaFoldDB" id="A0A3N4Z6U1"/>
<comment type="caution">
    <text evidence="3">The sequence shown here is derived from an EMBL/GenBank/DDBJ whole genome shotgun (WGS) entry which is preliminary data.</text>
</comment>
<evidence type="ECO:0000256" key="1">
    <source>
        <dbReference type="SAM" id="MobiDB-lite"/>
    </source>
</evidence>
<feature type="compositionally biased region" description="Low complexity" evidence="1">
    <location>
        <begin position="432"/>
        <end position="444"/>
    </location>
</feature>
<dbReference type="InterPro" id="IPR047682">
    <property type="entry name" value="SepH-like"/>
</dbReference>
<feature type="compositionally biased region" description="Low complexity" evidence="1">
    <location>
        <begin position="314"/>
        <end position="331"/>
    </location>
</feature>
<evidence type="ECO:0000313" key="4">
    <source>
        <dbReference type="Proteomes" id="UP000280501"/>
    </source>
</evidence>
<protein>
    <submittedName>
        <fullName evidence="3">DUF3071 family protein</fullName>
    </submittedName>
</protein>
<sequence length="516" mass="53904">MDELELVRLHEDGDRLVVVGPDGAEHTLPITDALRAAVRGDRPRMESIRADEELAMRPRDIQARLRAGATADDLAAESGMPTEQIRRFEYPVASEREHAVGRVRAKAVMSEDGGTATIGDLADKRLRERGSSPATVTWTATREGVAPWVVTLRFTVDAGERVARWSFDPRGGAVIALDDEARWLALPEDDGGPVSRTVTALPPTRGYGRAAAVDDETDLLLDGLSERRGQRPQRSAPPSDVDAGELDLDDLSPRRRRLDPATPGAGTRRPGTPGVGTPRVGTPRVGTPGAGTPRVGMPGSGTPRVRTPGGGTPRVGTPGTGTPRVGTAGTGASEFTPGERATNGSERPSTEAAGASHEGEPAPAAVVDLGARRGKQGPESSSGEPAPADPSASGTQLEWDGPSQWEIPGPDRDEERRPRTAALRTGGPLTGAVPKALRPAPAKAARPEHGDDGAGRDSADSAATGDTPGGRDGARPSGDSATGDKTKPPSRRRSARRGRAQVPSWDEIVFGSRPEG</sequence>
<feature type="region of interest" description="Disordered" evidence="1">
    <location>
        <begin position="224"/>
        <end position="516"/>
    </location>
</feature>
<name>A0A3N4Z6U1_9MICO</name>
<proteinExistence type="predicted"/>
<reference evidence="3 4" key="1">
    <citation type="submission" date="2018-11" db="EMBL/GenBank/DDBJ databases">
        <title>Sequencing the genomes of 1000 actinobacteria strains.</title>
        <authorList>
            <person name="Klenk H.-P."/>
        </authorList>
    </citation>
    <scope>NUCLEOTIDE SEQUENCE [LARGE SCALE GENOMIC DNA]</scope>
    <source>
        <strain evidence="3 4">DSM 15700</strain>
    </source>
</reference>
<dbReference type="InterPro" id="IPR021421">
    <property type="entry name" value="DUF3071"/>
</dbReference>
<evidence type="ECO:0000259" key="2">
    <source>
        <dbReference type="Pfam" id="PF11268"/>
    </source>
</evidence>
<dbReference type="NCBIfam" id="NF040712">
    <property type="entry name" value="SepH"/>
    <property type="match status" value="1"/>
</dbReference>
<dbReference type="EMBL" id="RKQZ01000001">
    <property type="protein sequence ID" value="RPF21012.1"/>
    <property type="molecule type" value="Genomic_DNA"/>
</dbReference>
<organism evidence="3 4">
    <name type="scientific">Myceligenerans xiligouense</name>
    <dbReference type="NCBI Taxonomy" id="253184"/>
    <lineage>
        <taxon>Bacteria</taxon>
        <taxon>Bacillati</taxon>
        <taxon>Actinomycetota</taxon>
        <taxon>Actinomycetes</taxon>
        <taxon>Micrococcales</taxon>
        <taxon>Promicromonosporaceae</taxon>
        <taxon>Myceligenerans</taxon>
    </lineage>
</organism>
<feature type="compositionally biased region" description="Basic and acidic residues" evidence="1">
    <location>
        <begin position="445"/>
        <end position="459"/>
    </location>
</feature>
<dbReference type="RefSeq" id="WP_123814108.1">
    <property type="nucleotide sequence ID" value="NZ_RKQZ01000001.1"/>
</dbReference>
<feature type="compositionally biased region" description="Basic residues" evidence="1">
    <location>
        <begin position="488"/>
        <end position="499"/>
    </location>
</feature>
<feature type="domain" description="DUF3071" evidence="2">
    <location>
        <begin position="1"/>
        <end position="167"/>
    </location>
</feature>
<dbReference type="OrthoDB" id="5180791at2"/>
<accession>A0A3N4Z6U1</accession>
<dbReference type="Pfam" id="PF11268">
    <property type="entry name" value="DUF3071"/>
    <property type="match status" value="1"/>
</dbReference>
<feature type="compositionally biased region" description="Basic and acidic residues" evidence="1">
    <location>
        <begin position="409"/>
        <end position="418"/>
    </location>
</feature>
<dbReference type="Proteomes" id="UP000280501">
    <property type="component" value="Unassembled WGS sequence"/>
</dbReference>
<evidence type="ECO:0000313" key="3">
    <source>
        <dbReference type="EMBL" id="RPF21012.1"/>
    </source>
</evidence>